<name>A0A9P9JTQ0_FUSRE</name>
<dbReference type="OrthoDB" id="5946976at2759"/>
<reference evidence="4" key="1">
    <citation type="journal article" date="2021" name="Nat. Commun.">
        <title>Genetic determinants of endophytism in the Arabidopsis root mycobiome.</title>
        <authorList>
            <person name="Mesny F."/>
            <person name="Miyauchi S."/>
            <person name="Thiergart T."/>
            <person name="Pickel B."/>
            <person name="Atanasova L."/>
            <person name="Karlsson M."/>
            <person name="Huettel B."/>
            <person name="Barry K.W."/>
            <person name="Haridas S."/>
            <person name="Chen C."/>
            <person name="Bauer D."/>
            <person name="Andreopoulos W."/>
            <person name="Pangilinan J."/>
            <person name="LaButti K."/>
            <person name="Riley R."/>
            <person name="Lipzen A."/>
            <person name="Clum A."/>
            <person name="Drula E."/>
            <person name="Henrissat B."/>
            <person name="Kohler A."/>
            <person name="Grigoriev I.V."/>
            <person name="Martin F.M."/>
            <person name="Hacquard S."/>
        </authorList>
    </citation>
    <scope>NUCLEOTIDE SEQUENCE</scope>
    <source>
        <strain evidence="4">MPI-CAGE-AT-0023</strain>
    </source>
</reference>
<dbReference type="InterPro" id="IPR012338">
    <property type="entry name" value="Beta-lactam/transpept-like"/>
</dbReference>
<dbReference type="EMBL" id="JAGMUX010000020">
    <property type="protein sequence ID" value="KAH7231825.1"/>
    <property type="molecule type" value="Genomic_DNA"/>
</dbReference>
<proteinExistence type="inferred from homology"/>
<dbReference type="Proteomes" id="UP000720189">
    <property type="component" value="Unassembled WGS sequence"/>
</dbReference>
<dbReference type="Gene3D" id="3.40.710.10">
    <property type="entry name" value="DD-peptidase/beta-lactamase superfamily"/>
    <property type="match status" value="1"/>
</dbReference>
<keyword evidence="5" id="KW-1185">Reference proteome</keyword>
<evidence type="ECO:0000313" key="5">
    <source>
        <dbReference type="Proteomes" id="UP000720189"/>
    </source>
</evidence>
<dbReference type="PANTHER" id="PTHR46825:SF9">
    <property type="entry name" value="BETA-LACTAMASE-RELATED DOMAIN-CONTAINING PROTEIN"/>
    <property type="match status" value="1"/>
</dbReference>
<protein>
    <submittedName>
        <fullName evidence="4">Beta-lactamase/transpeptidase-like protein</fullName>
    </submittedName>
</protein>
<sequence>MKELIWAPLDMNSTFFDFQDANHAPNQLASGYYWDKKEGKYGEVPAMNITQLSGAGAVFSNVLDYAEWLKCLLHEAAPFSKEVHRDIKSPRMIEPTQLDGSSDMITYGLGWHRSLFKGNDIYTHSGGVHAYGAQVYWLPNIRYQKMMKELDLTADESVDILYPKLPKPPLPPTVNITELQGIYYDPGYGRITLREEPHPDRSDEKILVADRHDMTWKYQMRLHHVSGDYWIIYLPFFGESRGEETDTIDASSLKHQRRRHRDRSSPGVAEYKKFRGE</sequence>
<organism evidence="4 5">
    <name type="scientific">Fusarium redolens</name>
    <dbReference type="NCBI Taxonomy" id="48865"/>
    <lineage>
        <taxon>Eukaryota</taxon>
        <taxon>Fungi</taxon>
        <taxon>Dikarya</taxon>
        <taxon>Ascomycota</taxon>
        <taxon>Pezizomycotina</taxon>
        <taxon>Sordariomycetes</taxon>
        <taxon>Hypocreomycetidae</taxon>
        <taxon>Hypocreales</taxon>
        <taxon>Nectriaceae</taxon>
        <taxon>Fusarium</taxon>
        <taxon>Fusarium redolens species complex</taxon>
    </lineage>
</organism>
<gene>
    <name evidence="4" type="ORF">BKA55DRAFT_544926</name>
</gene>
<dbReference type="InterPro" id="IPR001466">
    <property type="entry name" value="Beta-lactam-related"/>
</dbReference>
<accession>A0A9P9JTQ0</accession>
<feature type="domain" description="Beta-lactamase-related" evidence="3">
    <location>
        <begin position="1"/>
        <end position="142"/>
    </location>
</feature>
<evidence type="ECO:0000259" key="3">
    <source>
        <dbReference type="Pfam" id="PF00144"/>
    </source>
</evidence>
<dbReference type="PANTHER" id="PTHR46825">
    <property type="entry name" value="D-ALANYL-D-ALANINE-CARBOXYPEPTIDASE/ENDOPEPTIDASE AMPH"/>
    <property type="match status" value="1"/>
</dbReference>
<evidence type="ECO:0000256" key="1">
    <source>
        <dbReference type="ARBA" id="ARBA00038215"/>
    </source>
</evidence>
<dbReference type="InterPro" id="IPR050491">
    <property type="entry name" value="AmpC-like"/>
</dbReference>
<comment type="similarity">
    <text evidence="1">Belongs to the peptidase S12 family.</text>
</comment>
<dbReference type="SUPFAM" id="SSF56601">
    <property type="entry name" value="beta-lactamase/transpeptidase-like"/>
    <property type="match status" value="1"/>
</dbReference>
<dbReference type="Pfam" id="PF00144">
    <property type="entry name" value="Beta-lactamase"/>
    <property type="match status" value="1"/>
</dbReference>
<evidence type="ECO:0000256" key="2">
    <source>
        <dbReference type="SAM" id="MobiDB-lite"/>
    </source>
</evidence>
<dbReference type="GeneID" id="70220719"/>
<dbReference type="RefSeq" id="XP_046043762.1">
    <property type="nucleotide sequence ID" value="XM_046190765.1"/>
</dbReference>
<evidence type="ECO:0000313" key="4">
    <source>
        <dbReference type="EMBL" id="KAH7231825.1"/>
    </source>
</evidence>
<feature type="region of interest" description="Disordered" evidence="2">
    <location>
        <begin position="248"/>
        <end position="277"/>
    </location>
</feature>
<dbReference type="AlphaFoldDB" id="A0A9P9JTQ0"/>
<comment type="caution">
    <text evidence="4">The sequence shown here is derived from an EMBL/GenBank/DDBJ whole genome shotgun (WGS) entry which is preliminary data.</text>
</comment>